<evidence type="ECO:0000256" key="3">
    <source>
        <dbReference type="ARBA" id="ARBA00022475"/>
    </source>
</evidence>
<dbReference type="AlphaFoldDB" id="A0A1C9W7T6"/>
<evidence type="ECO:0000256" key="5">
    <source>
        <dbReference type="ARBA" id="ARBA00022989"/>
    </source>
</evidence>
<dbReference type="EMBL" id="CP014143">
    <property type="protein sequence ID" value="AOS97211.1"/>
    <property type="molecule type" value="Genomic_DNA"/>
</dbReference>
<feature type="transmembrane region" description="Helical" evidence="7">
    <location>
        <begin position="239"/>
        <end position="260"/>
    </location>
</feature>
<feature type="domain" description="Acyltransferase 3" evidence="8">
    <location>
        <begin position="15"/>
        <end position="320"/>
    </location>
</feature>
<evidence type="ECO:0000259" key="8">
    <source>
        <dbReference type="Pfam" id="PF01757"/>
    </source>
</evidence>
<evidence type="ECO:0000313" key="10">
    <source>
        <dbReference type="Proteomes" id="UP000095672"/>
    </source>
</evidence>
<feature type="transmembrane region" description="Helical" evidence="7">
    <location>
        <begin position="209"/>
        <end position="227"/>
    </location>
</feature>
<feature type="transmembrane region" description="Helical" evidence="7">
    <location>
        <begin position="134"/>
        <end position="153"/>
    </location>
</feature>
<comment type="similarity">
    <text evidence="2">Belongs to the acyltransferase 3 family.</text>
</comment>
<protein>
    <submittedName>
        <fullName evidence="9">Glucans biosynthesis protein</fullName>
    </submittedName>
</protein>
<dbReference type="InterPro" id="IPR002656">
    <property type="entry name" value="Acyl_transf_3_dom"/>
</dbReference>
<comment type="subcellular location">
    <subcellularLocation>
        <location evidence="1">Cell membrane</location>
        <topology evidence="1">Multi-pass membrane protein</topology>
    </subcellularLocation>
</comment>
<dbReference type="Pfam" id="PF01757">
    <property type="entry name" value="Acyl_transf_3"/>
    <property type="match status" value="1"/>
</dbReference>
<proteinExistence type="inferred from homology"/>
<keyword evidence="6 7" id="KW-0472">Membrane</keyword>
<keyword evidence="4 7" id="KW-0812">Transmembrane</keyword>
<feature type="transmembrane region" description="Helical" evidence="7">
    <location>
        <begin position="160"/>
        <end position="176"/>
    </location>
</feature>
<evidence type="ECO:0000256" key="7">
    <source>
        <dbReference type="SAM" id="Phobius"/>
    </source>
</evidence>
<keyword evidence="5 7" id="KW-1133">Transmembrane helix</keyword>
<evidence type="ECO:0000256" key="4">
    <source>
        <dbReference type="ARBA" id="ARBA00022692"/>
    </source>
</evidence>
<dbReference type="Proteomes" id="UP000095672">
    <property type="component" value="Chromosome"/>
</dbReference>
<keyword evidence="3" id="KW-1003">Cell membrane</keyword>
<feature type="transmembrane region" description="Helical" evidence="7">
    <location>
        <begin position="93"/>
        <end position="114"/>
    </location>
</feature>
<dbReference type="PANTHER" id="PTHR40074">
    <property type="entry name" value="O-ACETYLTRANSFERASE WECH"/>
    <property type="match status" value="1"/>
</dbReference>
<evidence type="ECO:0000256" key="2">
    <source>
        <dbReference type="ARBA" id="ARBA00007400"/>
    </source>
</evidence>
<feature type="transmembrane region" description="Helical" evidence="7">
    <location>
        <begin position="48"/>
        <end position="72"/>
    </location>
</feature>
<sequence>MERVANGVSVESRAQWVDYAKAIGIILVVYGHVARGLFDAGIPVSPELFLLVESIVYSFHMPLFFFLSGLFFEASFRRRGPGGLVLSKLDTIVYPYILWSLLQGSIEVFLSKYTNGSVGAGDVFSFLWEPRAQFWFLYALFILFCVATLIFSLLRLRGSLIVFSVLAALLYIYQPLAGVQPLGFLVDNLVYFLLGALVYRYGGETELGRYRWAVVLGAGFLLAQYWFHATLGLTWTDKGAPSLLLGGISILFVVSLSVALARSPSKIWLLVGSSSMAIYLMHVLAGAGVRVVLQKLAGVDAFLVHLGLGMAVGLIGPILALEIIKRLNIRYLFSAPISSYLMSITTRIGGKGEGRAADS</sequence>
<dbReference type="KEGG" id="micc:AUP74_01780"/>
<feature type="transmembrane region" description="Helical" evidence="7">
    <location>
        <begin position="267"/>
        <end position="289"/>
    </location>
</feature>
<dbReference type="GO" id="GO:0009246">
    <property type="term" value="P:enterobacterial common antigen biosynthetic process"/>
    <property type="evidence" value="ECO:0007669"/>
    <property type="project" value="TreeGrafter"/>
</dbReference>
<feature type="transmembrane region" description="Helical" evidence="7">
    <location>
        <begin position="301"/>
        <end position="324"/>
    </location>
</feature>
<feature type="transmembrane region" description="Helical" evidence="7">
    <location>
        <begin position="182"/>
        <end position="202"/>
    </location>
</feature>
<evidence type="ECO:0000256" key="1">
    <source>
        <dbReference type="ARBA" id="ARBA00004651"/>
    </source>
</evidence>
<reference evidence="10" key="1">
    <citation type="submission" date="2016-01" db="EMBL/GenBank/DDBJ databases">
        <title>Complete genome sequence of Microbulbifer sp. CCB-MM1, a halophile isolated from Matang Mangrove Forest, Perak.</title>
        <authorList>
            <person name="Moh T.H."/>
            <person name="Dinesh B."/>
            <person name="Lau N.-S."/>
            <person name="Go F."/>
            <person name="Alexander Chong S.-C."/>
        </authorList>
    </citation>
    <scope>NUCLEOTIDE SEQUENCE [LARGE SCALE GENOMIC DNA]</scope>
    <source>
        <strain evidence="10">CCB-MM1</strain>
    </source>
</reference>
<dbReference type="STRING" id="1769779.AUP74_01780"/>
<gene>
    <name evidence="9" type="ORF">AUP74_01780</name>
</gene>
<evidence type="ECO:0000313" key="9">
    <source>
        <dbReference type="EMBL" id="AOS97211.1"/>
    </source>
</evidence>
<dbReference type="PANTHER" id="PTHR40074:SF2">
    <property type="entry name" value="O-ACETYLTRANSFERASE WECH"/>
    <property type="match status" value="1"/>
</dbReference>
<dbReference type="GO" id="GO:0005886">
    <property type="term" value="C:plasma membrane"/>
    <property type="evidence" value="ECO:0007669"/>
    <property type="project" value="UniProtKB-SubCell"/>
</dbReference>
<name>A0A1C9W7T6_9GAMM</name>
<keyword evidence="10" id="KW-1185">Reference proteome</keyword>
<dbReference type="PATRIC" id="fig|1769779.3.peg.1781"/>
<dbReference type="GO" id="GO:0016413">
    <property type="term" value="F:O-acetyltransferase activity"/>
    <property type="evidence" value="ECO:0007669"/>
    <property type="project" value="TreeGrafter"/>
</dbReference>
<accession>A0A1C9W7T6</accession>
<evidence type="ECO:0000256" key="6">
    <source>
        <dbReference type="ARBA" id="ARBA00023136"/>
    </source>
</evidence>
<organism evidence="9 10">
    <name type="scientific">Microbulbifer aggregans</name>
    <dbReference type="NCBI Taxonomy" id="1769779"/>
    <lineage>
        <taxon>Bacteria</taxon>
        <taxon>Pseudomonadati</taxon>
        <taxon>Pseudomonadota</taxon>
        <taxon>Gammaproteobacteria</taxon>
        <taxon>Cellvibrionales</taxon>
        <taxon>Microbulbiferaceae</taxon>
        <taxon>Microbulbifer</taxon>
    </lineage>
</organism>